<accession>A0ABT6AX11</accession>
<dbReference type="InterPro" id="IPR001387">
    <property type="entry name" value="Cro/C1-type_HTH"/>
</dbReference>
<organism evidence="2 3">
    <name type="scientific">Cupriavidus basilensis</name>
    <dbReference type="NCBI Taxonomy" id="68895"/>
    <lineage>
        <taxon>Bacteria</taxon>
        <taxon>Pseudomonadati</taxon>
        <taxon>Pseudomonadota</taxon>
        <taxon>Betaproteobacteria</taxon>
        <taxon>Burkholderiales</taxon>
        <taxon>Burkholderiaceae</taxon>
        <taxon>Cupriavidus</taxon>
    </lineage>
</organism>
<evidence type="ECO:0000313" key="2">
    <source>
        <dbReference type="EMBL" id="MDF3837173.1"/>
    </source>
</evidence>
<dbReference type="Pfam" id="PF01381">
    <property type="entry name" value="HTH_3"/>
    <property type="match status" value="1"/>
</dbReference>
<dbReference type="EMBL" id="JARJLM010000484">
    <property type="protein sequence ID" value="MDF3837173.1"/>
    <property type="molecule type" value="Genomic_DNA"/>
</dbReference>
<dbReference type="CDD" id="cd00093">
    <property type="entry name" value="HTH_XRE"/>
    <property type="match status" value="1"/>
</dbReference>
<gene>
    <name evidence="2" type="ORF">P3W85_30080</name>
</gene>
<evidence type="ECO:0000259" key="1">
    <source>
        <dbReference type="PROSITE" id="PS50943"/>
    </source>
</evidence>
<dbReference type="SUPFAM" id="SSF47413">
    <property type="entry name" value="lambda repressor-like DNA-binding domains"/>
    <property type="match status" value="1"/>
</dbReference>
<comment type="caution">
    <text evidence="2">The sequence shown here is derived from an EMBL/GenBank/DDBJ whole genome shotgun (WGS) entry which is preliminary data.</text>
</comment>
<protein>
    <submittedName>
        <fullName evidence="2">Helix-turn-helix transcriptional regulator</fullName>
    </submittedName>
</protein>
<sequence>MTQAITPLDQLTTGMFVIKTSQTEHDRYQAVVPPVPRAIYLTPASPTRHISAINYNIRLSEWKDIEYRQAYLEESIEQGVAWQIKTNRQQRGLSQRDLADVIGTHQSAISRLEDPMSGLPNLETLVKVAHAFDCALSVRLISYAQLSVESDDLSPDALFAAPFDPHTHLLGNRK</sequence>
<dbReference type="SMART" id="SM00530">
    <property type="entry name" value="HTH_XRE"/>
    <property type="match status" value="1"/>
</dbReference>
<feature type="domain" description="HTH cro/C1-type" evidence="1">
    <location>
        <begin position="84"/>
        <end position="139"/>
    </location>
</feature>
<keyword evidence="3" id="KW-1185">Reference proteome</keyword>
<dbReference type="Proteomes" id="UP001216674">
    <property type="component" value="Unassembled WGS sequence"/>
</dbReference>
<reference evidence="2 3" key="1">
    <citation type="submission" date="2023-03" db="EMBL/GenBank/DDBJ databases">
        <title>Draft assemblies of triclosan tolerant bacteria isolated from returned activated sludge.</title>
        <authorList>
            <person name="Van Hamelsveld S."/>
        </authorList>
    </citation>
    <scope>NUCLEOTIDE SEQUENCE [LARGE SCALE GENOMIC DNA]</scope>
    <source>
        <strain evidence="2 3">GW210010_S58</strain>
    </source>
</reference>
<evidence type="ECO:0000313" key="3">
    <source>
        <dbReference type="Proteomes" id="UP001216674"/>
    </source>
</evidence>
<name>A0ABT6AX11_9BURK</name>
<dbReference type="PROSITE" id="PS50943">
    <property type="entry name" value="HTH_CROC1"/>
    <property type="match status" value="1"/>
</dbReference>
<proteinExistence type="predicted"/>
<dbReference type="Gene3D" id="1.10.260.40">
    <property type="entry name" value="lambda repressor-like DNA-binding domains"/>
    <property type="match status" value="1"/>
</dbReference>
<dbReference type="RefSeq" id="WP_276267462.1">
    <property type="nucleotide sequence ID" value="NZ_JARJLM010000484.1"/>
</dbReference>
<dbReference type="InterPro" id="IPR010982">
    <property type="entry name" value="Lambda_DNA-bd_dom_sf"/>
</dbReference>